<dbReference type="InterPro" id="IPR044539">
    <property type="entry name" value="Pch2-like"/>
</dbReference>
<dbReference type="PANTHER" id="PTHR45991:SF1">
    <property type="entry name" value="PACHYTENE CHECKPOINT PROTEIN 2 HOMOLOG"/>
    <property type="match status" value="1"/>
</dbReference>
<dbReference type="GO" id="GO:0051598">
    <property type="term" value="P:meiotic recombination checkpoint signaling"/>
    <property type="evidence" value="ECO:0007669"/>
    <property type="project" value="TreeGrafter"/>
</dbReference>
<dbReference type="SMART" id="SM00382">
    <property type="entry name" value="AAA"/>
    <property type="match status" value="1"/>
</dbReference>
<dbReference type="InterPro" id="IPR003593">
    <property type="entry name" value="AAA+_ATPase"/>
</dbReference>
<dbReference type="Pfam" id="PF23563">
    <property type="entry name" value="TRIP13_N"/>
    <property type="match status" value="1"/>
</dbReference>
<dbReference type="GO" id="GO:0016887">
    <property type="term" value="F:ATP hydrolysis activity"/>
    <property type="evidence" value="ECO:0007669"/>
    <property type="project" value="InterPro"/>
</dbReference>
<keyword evidence="3 5" id="KW-0067">ATP-binding</keyword>
<dbReference type="Proteomes" id="UP000799118">
    <property type="component" value="Unassembled WGS sequence"/>
</dbReference>
<dbReference type="GO" id="GO:0005634">
    <property type="term" value="C:nucleus"/>
    <property type="evidence" value="ECO:0007669"/>
    <property type="project" value="TreeGrafter"/>
</dbReference>
<dbReference type="GO" id="GO:0007131">
    <property type="term" value="P:reciprocal meiotic recombination"/>
    <property type="evidence" value="ECO:0007669"/>
    <property type="project" value="TreeGrafter"/>
</dbReference>
<proteinExistence type="inferred from homology"/>
<protein>
    <submittedName>
        <fullName evidence="7">AAA-domain-containing protein</fullName>
    </submittedName>
</protein>
<dbReference type="Gene3D" id="3.40.50.300">
    <property type="entry name" value="P-loop containing nucleotide triphosphate hydrolases"/>
    <property type="match status" value="1"/>
</dbReference>
<reference evidence="7" key="1">
    <citation type="journal article" date="2019" name="Environ. Microbiol.">
        <title>Fungal ecological strategies reflected in gene transcription - a case study of two litter decomposers.</title>
        <authorList>
            <person name="Barbi F."/>
            <person name="Kohler A."/>
            <person name="Barry K."/>
            <person name="Baskaran P."/>
            <person name="Daum C."/>
            <person name="Fauchery L."/>
            <person name="Ihrmark K."/>
            <person name="Kuo A."/>
            <person name="LaButti K."/>
            <person name="Lipzen A."/>
            <person name="Morin E."/>
            <person name="Grigoriev I.V."/>
            <person name="Henrissat B."/>
            <person name="Lindahl B."/>
            <person name="Martin F."/>
        </authorList>
    </citation>
    <scope>NUCLEOTIDE SEQUENCE</scope>
    <source>
        <strain evidence="7">JB14</strain>
    </source>
</reference>
<dbReference type="Pfam" id="PF23242">
    <property type="entry name" value="AAA_lid_TRIP13_C"/>
    <property type="match status" value="1"/>
</dbReference>
<gene>
    <name evidence="7" type="ORF">BT96DRAFT_959533</name>
</gene>
<dbReference type="PANTHER" id="PTHR45991">
    <property type="entry name" value="PACHYTENE CHECKPOINT PROTEIN 2"/>
    <property type="match status" value="1"/>
</dbReference>
<accession>A0A6A4H0Q0</accession>
<keyword evidence="8" id="KW-1185">Reference proteome</keyword>
<dbReference type="PROSITE" id="PS00674">
    <property type="entry name" value="AAA"/>
    <property type="match status" value="1"/>
</dbReference>
<comment type="similarity">
    <text evidence="1">Belongs to the AAA ATPase family. PCH2 subfamily.</text>
</comment>
<dbReference type="InterPro" id="IPR003960">
    <property type="entry name" value="ATPase_AAA_CS"/>
</dbReference>
<dbReference type="FunFam" id="3.40.50.300:FF:001494">
    <property type="entry name" value="Pachytene checkpoint component Pch2"/>
    <property type="match status" value="1"/>
</dbReference>
<name>A0A6A4H0Q0_9AGAR</name>
<evidence type="ECO:0000259" key="6">
    <source>
        <dbReference type="SMART" id="SM00382"/>
    </source>
</evidence>
<dbReference type="InterPro" id="IPR027417">
    <property type="entry name" value="P-loop_NTPase"/>
</dbReference>
<dbReference type="OrthoDB" id="10042665at2759"/>
<feature type="domain" description="AAA+ ATPase" evidence="6">
    <location>
        <begin position="176"/>
        <end position="328"/>
    </location>
</feature>
<keyword evidence="2 5" id="KW-0547">Nucleotide-binding</keyword>
<evidence type="ECO:0000313" key="8">
    <source>
        <dbReference type="Proteomes" id="UP000799118"/>
    </source>
</evidence>
<dbReference type="EMBL" id="ML769618">
    <property type="protein sequence ID" value="KAE9391621.1"/>
    <property type="molecule type" value="Genomic_DNA"/>
</dbReference>
<evidence type="ECO:0000256" key="5">
    <source>
        <dbReference type="RuleBase" id="RU003651"/>
    </source>
</evidence>
<evidence type="ECO:0000256" key="3">
    <source>
        <dbReference type="ARBA" id="ARBA00022840"/>
    </source>
</evidence>
<dbReference type="GO" id="GO:0005694">
    <property type="term" value="C:chromosome"/>
    <property type="evidence" value="ECO:0007669"/>
    <property type="project" value="TreeGrafter"/>
</dbReference>
<sequence length="477" mass="52397">MSSALDITMQSTGTFETQKPKWSVHVEVRLQPRSTSRFETIRSRVHDWITSFDRINLSSLLTGWEDVPELASSVERIVTSDSACPSQSLLIEEMVLQIHVYQPSDSEDVGEVYDSGGGNDDDETMAASVRELPNRSWEGLWDSLIYEDNIKMKLLDYIHATLVFSDAGVDFNLVSWNRVVLLHGPPGTGKTSLCRALAQKLSIRLSQRYSHARLLEINSHSLFSKWFSESGKLVQRLFSSISDLADEEDAFLVVLIDEVESLTAARASAIAGSEPSDGLRVVNALLTQLDKLKHRKNVLVMSTSNLVKAIDSAFVDRADIVQYVDLPPRDAIYEILRTCLCEIVSRGIVTSANVPSLQQALMYERTAPSQSSAIVSSGADAHEKSKIVGLRLLALATQCRAQKMSGRALRRLPVLALARYIGAGNIISSQPSETNGRSKMNGSVGGSVVSSNADVDAWLSGMESVVLDQAKQRENLL</sequence>
<organism evidence="7 8">
    <name type="scientific">Gymnopus androsaceus JB14</name>
    <dbReference type="NCBI Taxonomy" id="1447944"/>
    <lineage>
        <taxon>Eukaryota</taxon>
        <taxon>Fungi</taxon>
        <taxon>Dikarya</taxon>
        <taxon>Basidiomycota</taxon>
        <taxon>Agaricomycotina</taxon>
        <taxon>Agaricomycetes</taxon>
        <taxon>Agaricomycetidae</taxon>
        <taxon>Agaricales</taxon>
        <taxon>Marasmiineae</taxon>
        <taxon>Omphalotaceae</taxon>
        <taxon>Gymnopus</taxon>
    </lineage>
</organism>
<keyword evidence="4" id="KW-0469">Meiosis</keyword>
<dbReference type="InterPro" id="IPR058249">
    <property type="entry name" value="Pch2_C"/>
</dbReference>
<evidence type="ECO:0000313" key="7">
    <source>
        <dbReference type="EMBL" id="KAE9391621.1"/>
    </source>
</evidence>
<dbReference type="Pfam" id="PF00004">
    <property type="entry name" value="AAA"/>
    <property type="match status" value="1"/>
</dbReference>
<evidence type="ECO:0000256" key="4">
    <source>
        <dbReference type="ARBA" id="ARBA00023254"/>
    </source>
</evidence>
<evidence type="ECO:0000256" key="1">
    <source>
        <dbReference type="ARBA" id="ARBA00007271"/>
    </source>
</evidence>
<dbReference type="AlphaFoldDB" id="A0A6A4H0Q0"/>
<dbReference type="SUPFAM" id="SSF52540">
    <property type="entry name" value="P-loop containing nucleoside triphosphate hydrolases"/>
    <property type="match status" value="1"/>
</dbReference>
<evidence type="ECO:0000256" key="2">
    <source>
        <dbReference type="ARBA" id="ARBA00022741"/>
    </source>
</evidence>
<dbReference type="GO" id="GO:0005524">
    <property type="term" value="F:ATP binding"/>
    <property type="evidence" value="ECO:0007669"/>
    <property type="project" value="UniProtKB-KW"/>
</dbReference>
<dbReference type="InterPro" id="IPR003959">
    <property type="entry name" value="ATPase_AAA_core"/>
</dbReference>